<evidence type="ECO:0000313" key="2">
    <source>
        <dbReference type="Proteomes" id="UP001595826"/>
    </source>
</evidence>
<protein>
    <submittedName>
        <fullName evidence="1">Uncharacterized protein</fullName>
    </submittedName>
</protein>
<dbReference type="Proteomes" id="UP001595826">
    <property type="component" value="Unassembled WGS sequence"/>
</dbReference>
<dbReference type="RefSeq" id="WP_377409194.1">
    <property type="nucleotide sequence ID" value="NZ_JBHSCY010000001.1"/>
</dbReference>
<accession>A0ABV8R879</accession>
<comment type="caution">
    <text evidence="1">The sequence shown here is derived from an EMBL/GenBank/DDBJ whole genome shotgun (WGS) entry which is preliminary data.</text>
</comment>
<dbReference type="EMBL" id="JBHSCY010000001">
    <property type="protein sequence ID" value="MFC4268632.1"/>
    <property type="molecule type" value="Genomic_DNA"/>
</dbReference>
<evidence type="ECO:0000313" key="1">
    <source>
        <dbReference type="EMBL" id="MFC4268632.1"/>
    </source>
</evidence>
<sequence length="194" mass="22697">MKTFITSLILMVSLISYTQNTYLKFKVDDKESKYIMYPPGTKFEVKTKEGYIQMKNSENPYKLDIESEGFRLYVYPTYKSEKDVYHLEKGASLELVLTKHFKDNDSNNLNYTHNSLTGLKKITDSKSLESKKNLYFKLSNGIEFSYVDGKYNATLNNKYLDIKGKYVINSKLGTLKIRFNPNNGETWWVFESKE</sequence>
<organism evidence="1 2">
    <name type="scientific">Polaribacter marinivivus</name>
    <dbReference type="NCBI Taxonomy" id="1524260"/>
    <lineage>
        <taxon>Bacteria</taxon>
        <taxon>Pseudomonadati</taxon>
        <taxon>Bacteroidota</taxon>
        <taxon>Flavobacteriia</taxon>
        <taxon>Flavobacteriales</taxon>
        <taxon>Flavobacteriaceae</taxon>
    </lineage>
</organism>
<keyword evidence="2" id="KW-1185">Reference proteome</keyword>
<reference evidence="2" key="1">
    <citation type="journal article" date="2019" name="Int. J. Syst. Evol. Microbiol.">
        <title>The Global Catalogue of Microorganisms (GCM) 10K type strain sequencing project: providing services to taxonomists for standard genome sequencing and annotation.</title>
        <authorList>
            <consortium name="The Broad Institute Genomics Platform"/>
            <consortium name="The Broad Institute Genome Sequencing Center for Infectious Disease"/>
            <person name="Wu L."/>
            <person name="Ma J."/>
        </authorList>
    </citation>
    <scope>NUCLEOTIDE SEQUENCE [LARGE SCALE GENOMIC DNA]</scope>
    <source>
        <strain evidence="2">CECT 8655</strain>
    </source>
</reference>
<gene>
    <name evidence="1" type="ORF">ACFOWD_06915</name>
</gene>
<proteinExistence type="predicted"/>
<name>A0ABV8R879_9FLAO</name>